<dbReference type="InterPro" id="IPR013431">
    <property type="entry name" value="Delta_60_rpt"/>
</dbReference>
<dbReference type="AlphaFoldDB" id="A0A423KDD0"/>
<dbReference type="Proteomes" id="UP000283627">
    <property type="component" value="Unassembled WGS sequence"/>
</dbReference>
<name>A0A423KDD0_9PSED</name>
<dbReference type="SUPFAM" id="SSF50952">
    <property type="entry name" value="Soluble quinoprotein glucose dehydrogenase"/>
    <property type="match status" value="1"/>
</dbReference>
<evidence type="ECO:0008006" key="3">
    <source>
        <dbReference type="Google" id="ProtNLM"/>
    </source>
</evidence>
<reference evidence="1 2" key="1">
    <citation type="submission" date="2016-10" db="EMBL/GenBank/DDBJ databases">
        <title>Comparative genome analysis of multiple Pseudomonas spp. focuses on biocontrol and plant growth promoting traits.</title>
        <authorList>
            <person name="Tao X.-Y."/>
            <person name="Taylor C.G."/>
        </authorList>
    </citation>
    <scope>NUCLEOTIDE SEQUENCE [LARGE SCALE GENOMIC DNA]</scope>
    <source>
        <strain evidence="1 2">39A2</strain>
    </source>
</reference>
<dbReference type="Pfam" id="PF17164">
    <property type="entry name" value="DUF5122"/>
    <property type="match status" value="3"/>
</dbReference>
<dbReference type="NCBIfam" id="TIGR02608">
    <property type="entry name" value="delta_60_rpt"/>
    <property type="match status" value="6"/>
</dbReference>
<dbReference type="RefSeq" id="WP_185076606.1">
    <property type="nucleotide sequence ID" value="NZ_MOBP01000014.1"/>
</dbReference>
<protein>
    <recommendedName>
        <fullName evidence="3">Delta-60 repeat domain-containing protein</fullName>
    </recommendedName>
</protein>
<proteinExistence type="predicted"/>
<evidence type="ECO:0000313" key="1">
    <source>
        <dbReference type="EMBL" id="RON50383.1"/>
    </source>
</evidence>
<dbReference type="Gene3D" id="2.80.10.50">
    <property type="match status" value="3"/>
</dbReference>
<sequence length="427" mass="45842">MDRNSEPHAGMLDLSFGEQGKAFPDTGETVNGVNVTPANHVLLAGRRANDYMIIRLQSNGRTDPSFGQNGIVTGKFQKGFVSIGLSASMTNDGRILLAGRYSKPGDISGSPALARHHQDGSLDTSFGDQGTLVIRYPIKPYETDARSTQTDGQSATVGMDKTLLLPDGKILVVSTHNFDYSTIVGVLARLNPDGSFDESFNDGKGFTVVKYQNNSTQLSTLLQQPDGKIIVAGFTVVAVDEWGLVARINADGTLDTHFGESGFFLTRGPAEKRRIFALASQSNGSIIAAGDLGTGVSALRCLLLGLTASGTFDPLFNKGQPLITQEDEHQLGSQWLSVATQPDSKIVVQGNTAGLQESDVILRRYSALGEPDLDFGDQTGQVRTEVGDYIDMGRSMTLDGTRIVVAGSYMKDANNFDFRPFALRYLA</sequence>
<accession>A0A423KDD0</accession>
<evidence type="ECO:0000313" key="2">
    <source>
        <dbReference type="Proteomes" id="UP000283627"/>
    </source>
</evidence>
<gene>
    <name evidence="1" type="ORF">BK665_21620</name>
</gene>
<comment type="caution">
    <text evidence="1">The sequence shown here is derived from an EMBL/GenBank/DDBJ whole genome shotgun (WGS) entry which is preliminary data.</text>
</comment>
<dbReference type="InterPro" id="IPR011041">
    <property type="entry name" value="Quinoprot_gluc/sorb_DH_b-prop"/>
</dbReference>
<dbReference type="EMBL" id="MOBP01000014">
    <property type="protein sequence ID" value="RON50383.1"/>
    <property type="molecule type" value="Genomic_DNA"/>
</dbReference>
<organism evidence="1 2">
    <name type="scientific">Pseudomonas frederiksbergensis</name>
    <dbReference type="NCBI Taxonomy" id="104087"/>
    <lineage>
        <taxon>Bacteria</taxon>
        <taxon>Pseudomonadati</taxon>
        <taxon>Pseudomonadota</taxon>
        <taxon>Gammaproteobacteria</taxon>
        <taxon>Pseudomonadales</taxon>
        <taxon>Pseudomonadaceae</taxon>
        <taxon>Pseudomonas</taxon>
    </lineage>
</organism>